<dbReference type="AlphaFoldDB" id="M0I0A4"/>
<keyword evidence="2" id="KW-1185">Reference proteome</keyword>
<accession>M0I0A4</accession>
<gene>
    <name evidence="1" type="ORF">C453_01110</name>
</gene>
<sequence length="143" mass="17018">MGIEYRTAEDVLDDIDQIFSKLIDEHDLDNNLLERWRWGEQSTRLSWTEEDGIGRNIKALLRPDDDLRVEVQVNAWKDLDREKTEMEVNSDLPEDFELRLWRHETIEVAAADPEELQNIIHEDAFPFVQELDQDELTRQKVLE</sequence>
<evidence type="ECO:0000313" key="1">
    <source>
        <dbReference type="EMBL" id="ELZ88819.1"/>
    </source>
</evidence>
<dbReference type="RefSeq" id="WP_008322128.1">
    <property type="nucleotide sequence ID" value="NZ_AOLK01000005.1"/>
</dbReference>
<comment type="caution">
    <text evidence="1">The sequence shown here is derived from an EMBL/GenBank/DDBJ whole genome shotgun (WGS) entry which is preliminary data.</text>
</comment>
<evidence type="ECO:0000313" key="2">
    <source>
        <dbReference type="Proteomes" id="UP000011612"/>
    </source>
</evidence>
<protein>
    <submittedName>
        <fullName evidence="1">Uncharacterized protein</fullName>
    </submittedName>
</protein>
<reference evidence="1 2" key="1">
    <citation type="journal article" date="2014" name="PLoS Genet.">
        <title>Phylogenetically driven sequencing of extremely halophilic archaea reveals strategies for static and dynamic osmo-response.</title>
        <authorList>
            <person name="Becker E.A."/>
            <person name="Seitzer P.M."/>
            <person name="Tritt A."/>
            <person name="Larsen D."/>
            <person name="Krusor M."/>
            <person name="Yao A.I."/>
            <person name="Wu D."/>
            <person name="Madern D."/>
            <person name="Eisen J.A."/>
            <person name="Darling A.E."/>
            <person name="Facciotti M.T."/>
        </authorList>
    </citation>
    <scope>NUCLEOTIDE SEQUENCE [LARGE SCALE GENOMIC DNA]</scope>
    <source>
        <strain evidence="1 2">ATCC BAA-1513</strain>
    </source>
</reference>
<dbReference type="Proteomes" id="UP000011612">
    <property type="component" value="Unassembled WGS sequence"/>
</dbReference>
<name>M0I0A4_HALEO</name>
<organism evidence="1 2">
    <name type="scientific">Haloferax elongans ATCC BAA-1513</name>
    <dbReference type="NCBI Taxonomy" id="1230453"/>
    <lineage>
        <taxon>Archaea</taxon>
        <taxon>Methanobacteriati</taxon>
        <taxon>Methanobacteriota</taxon>
        <taxon>Stenosarchaea group</taxon>
        <taxon>Halobacteria</taxon>
        <taxon>Halobacteriales</taxon>
        <taxon>Haloferacaceae</taxon>
        <taxon>Haloferax</taxon>
    </lineage>
</organism>
<dbReference type="EMBL" id="AOLK01000005">
    <property type="protein sequence ID" value="ELZ88819.1"/>
    <property type="molecule type" value="Genomic_DNA"/>
</dbReference>
<proteinExistence type="predicted"/>